<protein>
    <submittedName>
        <fullName evidence="2">Uncharacterized protein</fullName>
    </submittedName>
</protein>
<dbReference type="CDD" id="cd00761">
    <property type="entry name" value="Glyco_tranf_GTA_type"/>
    <property type="match status" value="1"/>
</dbReference>
<gene>
    <name evidence="2" type="ORF">MCOR_38973</name>
</gene>
<accession>A0A6J8DD03</accession>
<dbReference type="SUPFAM" id="SSF53448">
    <property type="entry name" value="Nucleotide-diphospho-sugar transferases"/>
    <property type="match status" value="1"/>
</dbReference>
<evidence type="ECO:0000313" key="3">
    <source>
        <dbReference type="Proteomes" id="UP000507470"/>
    </source>
</evidence>
<dbReference type="EMBL" id="CACVKT020007119">
    <property type="protein sequence ID" value="CAC5405262.1"/>
    <property type="molecule type" value="Genomic_DNA"/>
</dbReference>
<dbReference type="InterPro" id="IPR029044">
    <property type="entry name" value="Nucleotide-diphossugar_trans"/>
</dbReference>
<organism evidence="2 3">
    <name type="scientific">Mytilus coruscus</name>
    <name type="common">Sea mussel</name>
    <dbReference type="NCBI Taxonomy" id="42192"/>
    <lineage>
        <taxon>Eukaryota</taxon>
        <taxon>Metazoa</taxon>
        <taxon>Spiralia</taxon>
        <taxon>Lophotrochozoa</taxon>
        <taxon>Mollusca</taxon>
        <taxon>Bivalvia</taxon>
        <taxon>Autobranchia</taxon>
        <taxon>Pteriomorphia</taxon>
        <taxon>Mytilida</taxon>
        <taxon>Mytiloidea</taxon>
        <taxon>Mytilidae</taxon>
        <taxon>Mytilinae</taxon>
        <taxon>Mytilus</taxon>
    </lineage>
</organism>
<keyword evidence="1" id="KW-0812">Transmembrane</keyword>
<proteinExistence type="predicted"/>
<reference evidence="2 3" key="1">
    <citation type="submission" date="2020-06" db="EMBL/GenBank/DDBJ databases">
        <authorList>
            <person name="Li R."/>
            <person name="Bekaert M."/>
        </authorList>
    </citation>
    <scope>NUCLEOTIDE SEQUENCE [LARGE SCALE GENOMIC DNA]</scope>
    <source>
        <strain evidence="3">wild</strain>
    </source>
</reference>
<name>A0A6J8DD03_MYTCO</name>
<evidence type="ECO:0000313" key="2">
    <source>
        <dbReference type="EMBL" id="CAC5405262.1"/>
    </source>
</evidence>
<evidence type="ECO:0000256" key="1">
    <source>
        <dbReference type="SAM" id="Phobius"/>
    </source>
</evidence>
<dbReference type="PANTHER" id="PTHR33604">
    <property type="entry name" value="OSJNBA0004B13.7 PROTEIN"/>
    <property type="match status" value="1"/>
</dbReference>
<keyword evidence="1" id="KW-1133">Transmembrane helix</keyword>
<keyword evidence="3" id="KW-1185">Reference proteome</keyword>
<dbReference type="AlphaFoldDB" id="A0A6J8DD03"/>
<dbReference type="PANTHER" id="PTHR33604:SF3">
    <property type="entry name" value="OSJNBA0004B13.7 PROTEIN"/>
    <property type="match status" value="1"/>
</dbReference>
<sequence length="352" mass="41008">MGLIRKLKLSWLPSSILLGMFLCWYMLHLIHNTPGRDPDPHIDELKNFPVLFDSSAQLRIIVLTYNRSKSLKRLFDSLLMADYQGERIVLDIWVDRSINGEVHNETVQVANELQFVHGEKNVYVRGQHAGIVNQWLRTWKFSDNPTEICIILEDDLTVSPVFYRWLKSVHTTYKDDDRISGFTLQGVGSIYSGPSALENVNVSKKHLTYLYSMPGSWGFSPKLDQWKEFITWWEKTSLDKSFHPLVPNNLATVWYSENRRQGNAQNIWTMWFIYFNWKFHKYVLYPNIQPKNQGFSNNWQEPGLNHYGHAGLPPTGPLVVKWLPEFDKLSPLPPIVFTNGTILNELNRKITV</sequence>
<dbReference type="OrthoDB" id="2020070at2759"/>
<feature type="transmembrane region" description="Helical" evidence="1">
    <location>
        <begin position="9"/>
        <end position="27"/>
    </location>
</feature>
<keyword evidence="1" id="KW-0472">Membrane</keyword>
<dbReference type="Gene3D" id="3.90.550.10">
    <property type="entry name" value="Spore Coat Polysaccharide Biosynthesis Protein SpsA, Chain A"/>
    <property type="match status" value="1"/>
</dbReference>
<dbReference type="Proteomes" id="UP000507470">
    <property type="component" value="Unassembled WGS sequence"/>
</dbReference>